<dbReference type="Gene3D" id="3.40.710.10">
    <property type="entry name" value="DD-peptidase/beta-lactamase superfamily"/>
    <property type="match status" value="1"/>
</dbReference>
<comment type="catalytic activity">
    <reaction evidence="1 6">
        <text>a beta-lactam + H2O = a substituted beta-amino acid</text>
        <dbReference type="Rhea" id="RHEA:20401"/>
        <dbReference type="ChEBI" id="CHEBI:15377"/>
        <dbReference type="ChEBI" id="CHEBI:35627"/>
        <dbReference type="ChEBI" id="CHEBI:140347"/>
        <dbReference type="EC" id="3.5.2.6"/>
    </reaction>
</comment>
<dbReference type="AlphaFoldDB" id="A0A547PC00"/>
<feature type="signal peptide" evidence="7">
    <location>
        <begin position="1"/>
        <end position="26"/>
    </location>
</feature>
<protein>
    <recommendedName>
        <fullName evidence="3 6">Beta-lactamase</fullName>
        <ecNumber evidence="3 6">3.5.2.6</ecNumber>
    </recommendedName>
</protein>
<evidence type="ECO:0000256" key="6">
    <source>
        <dbReference type="RuleBase" id="RU361140"/>
    </source>
</evidence>
<dbReference type="SUPFAM" id="SSF56601">
    <property type="entry name" value="beta-lactamase/transpeptidase-like"/>
    <property type="match status" value="1"/>
</dbReference>
<organism evidence="9 10">
    <name type="scientific">Erythrobacter insulae</name>
    <dbReference type="NCBI Taxonomy" id="2584124"/>
    <lineage>
        <taxon>Bacteria</taxon>
        <taxon>Pseudomonadati</taxon>
        <taxon>Pseudomonadota</taxon>
        <taxon>Alphaproteobacteria</taxon>
        <taxon>Sphingomonadales</taxon>
        <taxon>Erythrobacteraceae</taxon>
        <taxon>Erythrobacter/Porphyrobacter group</taxon>
        <taxon>Erythrobacter</taxon>
    </lineage>
</organism>
<dbReference type="Pfam" id="PF13354">
    <property type="entry name" value="Beta-lactamase2"/>
    <property type="match status" value="1"/>
</dbReference>
<evidence type="ECO:0000256" key="5">
    <source>
        <dbReference type="ARBA" id="ARBA00023251"/>
    </source>
</evidence>
<feature type="domain" description="Beta-lactamase class A catalytic" evidence="8">
    <location>
        <begin position="78"/>
        <end position="303"/>
    </location>
</feature>
<dbReference type="InterPro" id="IPR000871">
    <property type="entry name" value="Beta-lactam_class-A"/>
</dbReference>
<gene>
    <name evidence="9" type="ORF">FGU71_06615</name>
</gene>
<dbReference type="RefSeq" id="WP_142787838.1">
    <property type="nucleotide sequence ID" value="NZ_VHJK01000001.1"/>
</dbReference>
<comment type="caution">
    <text evidence="9">The sequence shown here is derived from an EMBL/GenBank/DDBJ whole genome shotgun (WGS) entry which is preliminary data.</text>
</comment>
<evidence type="ECO:0000256" key="2">
    <source>
        <dbReference type="ARBA" id="ARBA00009009"/>
    </source>
</evidence>
<evidence type="ECO:0000256" key="7">
    <source>
        <dbReference type="SAM" id="SignalP"/>
    </source>
</evidence>
<keyword evidence="10" id="KW-1185">Reference proteome</keyword>
<evidence type="ECO:0000313" key="9">
    <source>
        <dbReference type="EMBL" id="TRD11564.1"/>
    </source>
</evidence>
<dbReference type="Proteomes" id="UP000316343">
    <property type="component" value="Unassembled WGS sequence"/>
</dbReference>
<dbReference type="GO" id="GO:0008800">
    <property type="term" value="F:beta-lactamase activity"/>
    <property type="evidence" value="ECO:0007669"/>
    <property type="project" value="UniProtKB-UniRule"/>
</dbReference>
<dbReference type="GO" id="GO:0030655">
    <property type="term" value="P:beta-lactam antibiotic catabolic process"/>
    <property type="evidence" value="ECO:0007669"/>
    <property type="project" value="InterPro"/>
</dbReference>
<dbReference type="PRINTS" id="PR00118">
    <property type="entry name" value="BLACTAMASEA"/>
</dbReference>
<proteinExistence type="inferred from homology"/>
<name>A0A547PC00_9SPHN</name>
<evidence type="ECO:0000313" key="10">
    <source>
        <dbReference type="Proteomes" id="UP000316343"/>
    </source>
</evidence>
<keyword evidence="4 6" id="KW-0378">Hydrolase</keyword>
<dbReference type="PROSITE" id="PS00146">
    <property type="entry name" value="BETA_LACTAMASE_A"/>
    <property type="match status" value="1"/>
</dbReference>
<keyword evidence="7" id="KW-0732">Signal</keyword>
<comment type="similarity">
    <text evidence="2 6">Belongs to the class-A beta-lactamase family.</text>
</comment>
<dbReference type="EC" id="3.5.2.6" evidence="3 6"/>
<evidence type="ECO:0000256" key="4">
    <source>
        <dbReference type="ARBA" id="ARBA00022801"/>
    </source>
</evidence>
<dbReference type="OrthoDB" id="9784149at2"/>
<dbReference type="EMBL" id="VHJK01000001">
    <property type="protein sequence ID" value="TRD11564.1"/>
    <property type="molecule type" value="Genomic_DNA"/>
</dbReference>
<dbReference type="InterPro" id="IPR045155">
    <property type="entry name" value="Beta-lactam_cat"/>
</dbReference>
<reference evidence="9 10" key="1">
    <citation type="submission" date="2019-06" db="EMBL/GenBank/DDBJ databases">
        <title>Erythrobacter insulae sp. nov., isolated from a tidal flat.</title>
        <authorList>
            <person name="Yoon J.-H."/>
        </authorList>
    </citation>
    <scope>NUCLEOTIDE SEQUENCE [LARGE SCALE GENOMIC DNA]</scope>
    <source>
        <strain evidence="9 10">JBTF-M21</strain>
    </source>
</reference>
<evidence type="ECO:0000256" key="1">
    <source>
        <dbReference type="ARBA" id="ARBA00001526"/>
    </source>
</evidence>
<accession>A0A547PC00</accession>
<dbReference type="InterPro" id="IPR023650">
    <property type="entry name" value="Beta-lactam_class-A_AS"/>
</dbReference>
<evidence type="ECO:0000259" key="8">
    <source>
        <dbReference type="Pfam" id="PF13354"/>
    </source>
</evidence>
<keyword evidence="5 6" id="KW-0046">Antibiotic resistance</keyword>
<dbReference type="InterPro" id="IPR012338">
    <property type="entry name" value="Beta-lactam/transpept-like"/>
</dbReference>
<dbReference type="PANTHER" id="PTHR35333:SF3">
    <property type="entry name" value="BETA-LACTAMASE-TYPE TRANSPEPTIDASE FOLD CONTAINING PROTEIN"/>
    <property type="match status" value="1"/>
</dbReference>
<dbReference type="PANTHER" id="PTHR35333">
    <property type="entry name" value="BETA-LACTAMASE"/>
    <property type="match status" value="1"/>
</dbReference>
<feature type="chain" id="PRO_5021813344" description="Beta-lactamase" evidence="7">
    <location>
        <begin position="27"/>
        <end position="358"/>
    </location>
</feature>
<dbReference type="GO" id="GO:0046677">
    <property type="term" value="P:response to antibiotic"/>
    <property type="evidence" value="ECO:0007669"/>
    <property type="project" value="UniProtKB-UniRule"/>
</dbReference>
<sequence length="358" mass="39049">MFTQPRIPFVSAILAGLSLFAAPVMAHADDRQADELQASFDNAFGTDVRNPQTFEAVYSDAFERQIVQLADGDQGRIGVYAIDLETGKEISVLGDQRFPMASTSKVAVAAAFLDGVDQGKWKLSDEFPLMIPVKSAKFSTSRAPVRTGNYVAAWELISLMISKSCNSCTDALLRVVGGPKAVNAWMRDAGFDDFELSRDIATLVRDDGEYDPVEWIDPRDSASPRTMGLLIAGIYQGRWLSQQSRGLLMAALEETTTGRRRMTAALPESARLAHKTGTLSRTASDIGIFRLPDGRAVAAAIYVTGQSANLLDEARNKGTARKKRDERIAAITRALYNGFASTRQDERQNWTSAPRSGG</sequence>
<evidence type="ECO:0000256" key="3">
    <source>
        <dbReference type="ARBA" id="ARBA00012865"/>
    </source>
</evidence>